<accession>A0A8X6Y2K5</accession>
<gene>
    <name evidence="2" type="ORF">TNIN_185911</name>
</gene>
<dbReference type="EMBL" id="BMAV01014589">
    <property type="protein sequence ID" value="GFY63058.1"/>
    <property type="molecule type" value="Genomic_DNA"/>
</dbReference>
<organism evidence="2 3">
    <name type="scientific">Trichonephila inaurata madagascariensis</name>
    <dbReference type="NCBI Taxonomy" id="2747483"/>
    <lineage>
        <taxon>Eukaryota</taxon>
        <taxon>Metazoa</taxon>
        <taxon>Ecdysozoa</taxon>
        <taxon>Arthropoda</taxon>
        <taxon>Chelicerata</taxon>
        <taxon>Arachnida</taxon>
        <taxon>Araneae</taxon>
        <taxon>Araneomorphae</taxon>
        <taxon>Entelegynae</taxon>
        <taxon>Araneoidea</taxon>
        <taxon>Nephilidae</taxon>
        <taxon>Trichonephila</taxon>
        <taxon>Trichonephila inaurata</taxon>
    </lineage>
</organism>
<dbReference type="AlphaFoldDB" id="A0A8X6Y2K5"/>
<evidence type="ECO:0000313" key="2">
    <source>
        <dbReference type="EMBL" id="GFY63058.1"/>
    </source>
</evidence>
<dbReference type="Proteomes" id="UP000886998">
    <property type="component" value="Unassembled WGS sequence"/>
</dbReference>
<reference evidence="2" key="1">
    <citation type="submission" date="2020-08" db="EMBL/GenBank/DDBJ databases">
        <title>Multicomponent nature underlies the extraordinary mechanical properties of spider dragline silk.</title>
        <authorList>
            <person name="Kono N."/>
            <person name="Nakamura H."/>
            <person name="Mori M."/>
            <person name="Yoshida Y."/>
            <person name="Ohtoshi R."/>
            <person name="Malay A.D."/>
            <person name="Moran D.A.P."/>
            <person name="Tomita M."/>
            <person name="Numata K."/>
            <person name="Arakawa K."/>
        </authorList>
    </citation>
    <scope>NUCLEOTIDE SEQUENCE</scope>
</reference>
<feature type="compositionally biased region" description="Acidic residues" evidence="1">
    <location>
        <begin position="12"/>
        <end position="32"/>
    </location>
</feature>
<name>A0A8X6Y2K5_9ARAC</name>
<feature type="region of interest" description="Disordered" evidence="1">
    <location>
        <begin position="1"/>
        <end position="32"/>
    </location>
</feature>
<protein>
    <submittedName>
        <fullName evidence="2">Uncharacterized protein</fullName>
    </submittedName>
</protein>
<evidence type="ECO:0000256" key="1">
    <source>
        <dbReference type="SAM" id="MobiDB-lite"/>
    </source>
</evidence>
<comment type="caution">
    <text evidence="2">The sequence shown here is derived from an EMBL/GenBank/DDBJ whole genome shotgun (WGS) entry which is preliminary data.</text>
</comment>
<sequence length="94" mass="10936">MNRDDYDLSSLSEEDDYQSDNGSEMDDDDEDQDVTLNFSATTKYGIHTDKLNPVSFYFQDVVLPLYCKKNTTITWGASIIWTVPRNRQYKSFCI</sequence>
<proteinExistence type="predicted"/>
<keyword evidence="3" id="KW-1185">Reference proteome</keyword>
<evidence type="ECO:0000313" key="3">
    <source>
        <dbReference type="Proteomes" id="UP000886998"/>
    </source>
</evidence>